<dbReference type="SUPFAM" id="SSF51905">
    <property type="entry name" value="FAD/NAD(P)-binding domain"/>
    <property type="match status" value="1"/>
</dbReference>
<dbReference type="SUPFAM" id="SSF51971">
    <property type="entry name" value="Nucleotide-binding domain"/>
    <property type="match status" value="1"/>
</dbReference>
<dbReference type="PANTHER" id="PTHR42917">
    <property type="entry name" value="2,4-DIENOYL-COA REDUCTASE"/>
    <property type="match status" value="1"/>
</dbReference>
<comment type="cofactor">
    <cofactor evidence="1">
        <name>FMN</name>
        <dbReference type="ChEBI" id="CHEBI:58210"/>
    </cofactor>
</comment>
<proteinExistence type="inferred from homology"/>
<evidence type="ECO:0000259" key="11">
    <source>
        <dbReference type="Pfam" id="PF07992"/>
    </source>
</evidence>
<evidence type="ECO:0000256" key="2">
    <source>
        <dbReference type="ARBA" id="ARBA00001966"/>
    </source>
</evidence>
<dbReference type="Gene3D" id="3.20.20.70">
    <property type="entry name" value="Aldolase class I"/>
    <property type="match status" value="1"/>
</dbReference>
<evidence type="ECO:0000256" key="6">
    <source>
        <dbReference type="ARBA" id="ARBA00022723"/>
    </source>
</evidence>
<evidence type="ECO:0000259" key="10">
    <source>
        <dbReference type="Pfam" id="PF00724"/>
    </source>
</evidence>
<keyword evidence="4" id="KW-0285">Flavoprotein</keyword>
<dbReference type="InterPro" id="IPR013785">
    <property type="entry name" value="Aldolase_TIM"/>
</dbReference>
<evidence type="ECO:0000256" key="9">
    <source>
        <dbReference type="ARBA" id="ARBA00023014"/>
    </source>
</evidence>
<keyword evidence="8" id="KW-0408">Iron</keyword>
<dbReference type="GO" id="GO:0008670">
    <property type="term" value="F:2,4-dienoyl-CoA reductase (NADPH) activity"/>
    <property type="evidence" value="ECO:0007669"/>
    <property type="project" value="UniProtKB-EC"/>
</dbReference>
<dbReference type="Gene3D" id="3.40.50.720">
    <property type="entry name" value="NAD(P)-binding Rossmann-like Domain"/>
    <property type="match status" value="1"/>
</dbReference>
<gene>
    <name evidence="12" type="ordered locus">Hipma_0380</name>
</gene>
<dbReference type="InterPro" id="IPR036188">
    <property type="entry name" value="FAD/NAD-bd_sf"/>
</dbReference>
<evidence type="ECO:0000256" key="3">
    <source>
        <dbReference type="ARBA" id="ARBA00011048"/>
    </source>
</evidence>
<evidence type="ECO:0000256" key="4">
    <source>
        <dbReference type="ARBA" id="ARBA00022630"/>
    </source>
</evidence>
<dbReference type="InterPro" id="IPR051793">
    <property type="entry name" value="NADH:flavin_oxidoreductase"/>
</dbReference>
<dbReference type="CDD" id="cd02803">
    <property type="entry name" value="OYE_like_FMN_family"/>
    <property type="match status" value="1"/>
</dbReference>
<dbReference type="Proteomes" id="UP000008139">
    <property type="component" value="Chromosome"/>
</dbReference>
<dbReference type="PANTHER" id="PTHR42917:SF2">
    <property type="entry name" value="2,4-DIENOYL-COA REDUCTASE [(2E)-ENOYL-COA-PRODUCING]"/>
    <property type="match status" value="1"/>
</dbReference>
<sequence>MSSLFDVVRLGNLELKNRFVMAPVKTAYGNPKGEVNELHLKFYEKLAKGGLSLIITEPVAVLKSGREHPKQLCIDEEHCVSELRKITDVIHKNGSLACLNINHAGRAANPKASGQPPLAPSAITCPATAQTPQELTKDQIKEIIKAFGQATRKAKEAGFDAVELQAGMGYLIAQFLKDRTNKRNDEYGKDKSLFAKEVFEEVFSNASGMSIIVRISANEFVDGGITPEDNKVIFELAENYGAVAIHAGLGNACDTPPWYYSATFTPEDKQIEMFKKVKSLTKLPLIVDGRMANKQKMEAALKDGWADLIGLGKSLACDQEIVKKLQEGKDDEVYYCGGCLQGCLLKVKAGVGLGCIINPFVNRDRFEKSDKKLKFVVVGGGPAGMAAATYAAMKGYDTVLFEKKKLGGQFNLAVKPPFKESMQRPLDSMIKELNRYGVKVRYEEANYDKIKEENPDVVVIATGATSSIPNIDGIENEYVIDAFSYFENTKPPKGKRALVLGVGLIGREAMEDLLVKKGFEEVVGIDILKELPADFTLARLSSNPKVKIITGAKLERFTENGAIINKDTKEENIGKFDTIITSIGTKPNKDLYEFLKDKFDNIKLIGDANNIGDIYQATHDAYDVIAKY</sequence>
<dbReference type="InParanoid" id="F2LTN1"/>
<dbReference type="GO" id="GO:0046872">
    <property type="term" value="F:metal ion binding"/>
    <property type="evidence" value="ECO:0007669"/>
    <property type="project" value="UniProtKB-KW"/>
</dbReference>
<dbReference type="InterPro" id="IPR001155">
    <property type="entry name" value="OxRdtase_FMN_N"/>
</dbReference>
<dbReference type="RefSeq" id="WP_013681400.1">
    <property type="nucleotide sequence ID" value="NC_015318.1"/>
</dbReference>
<evidence type="ECO:0000256" key="7">
    <source>
        <dbReference type="ARBA" id="ARBA00023002"/>
    </source>
</evidence>
<dbReference type="eggNOG" id="COG1902">
    <property type="taxonomic scope" value="Bacteria"/>
</dbReference>
<feature type="domain" description="NADH:flavin oxidoreductase/NADH oxidase N-terminal" evidence="10">
    <location>
        <begin position="3"/>
        <end position="331"/>
    </location>
</feature>
<dbReference type="PRINTS" id="PR00469">
    <property type="entry name" value="PNDRDTASEII"/>
</dbReference>
<evidence type="ECO:0000313" key="13">
    <source>
        <dbReference type="Proteomes" id="UP000008139"/>
    </source>
</evidence>
<dbReference type="STRING" id="760142.Hipma_0380"/>
<keyword evidence="6" id="KW-0479">Metal-binding</keyword>
<evidence type="ECO:0000256" key="8">
    <source>
        <dbReference type="ARBA" id="ARBA00023004"/>
    </source>
</evidence>
<reference evidence="13" key="2">
    <citation type="submission" date="2011-03" db="EMBL/GenBank/DDBJ databases">
        <title>The complete genome of Hippea maritima DSM 10411.</title>
        <authorList>
            <consortium name="US DOE Joint Genome Institute (JGI-PGF)"/>
            <person name="Lucas S."/>
            <person name="Copeland A."/>
            <person name="Lapidus A."/>
            <person name="Bruce D."/>
            <person name="Goodwin L."/>
            <person name="Pitluck S."/>
            <person name="Peters L."/>
            <person name="Kyrpides N."/>
            <person name="Mavromatis K."/>
            <person name="Pagani I."/>
            <person name="Ivanova N."/>
            <person name="Mikhailova N."/>
            <person name="Lu M."/>
            <person name="Detter J.C."/>
            <person name="Tapia R."/>
            <person name="Han C."/>
            <person name="Land M."/>
            <person name="Hauser L."/>
            <person name="Markowitz V."/>
            <person name="Cheng J.-F."/>
            <person name="Hugenholtz P."/>
            <person name="Woyke T."/>
            <person name="Wu D."/>
            <person name="Spring S."/>
            <person name="Schroeder M."/>
            <person name="Brambilla E."/>
            <person name="Klenk H.-P."/>
            <person name="Eisen J.A."/>
        </authorList>
    </citation>
    <scope>NUCLEOTIDE SEQUENCE [LARGE SCALE GENOMIC DNA]</scope>
    <source>
        <strain evidence="13">ATCC 700847 / DSM 10411 / MH2</strain>
    </source>
</reference>
<dbReference type="GO" id="GO:0010181">
    <property type="term" value="F:FMN binding"/>
    <property type="evidence" value="ECO:0007669"/>
    <property type="project" value="InterPro"/>
</dbReference>
<keyword evidence="9" id="KW-0411">Iron-sulfur</keyword>
<dbReference type="SUPFAM" id="SSF51395">
    <property type="entry name" value="FMN-linked oxidoreductases"/>
    <property type="match status" value="1"/>
</dbReference>
<dbReference type="GO" id="GO:0051536">
    <property type="term" value="F:iron-sulfur cluster binding"/>
    <property type="evidence" value="ECO:0007669"/>
    <property type="project" value="UniProtKB-KW"/>
</dbReference>
<dbReference type="AlphaFoldDB" id="F2LTN1"/>
<dbReference type="Pfam" id="PF07992">
    <property type="entry name" value="Pyr_redox_2"/>
    <property type="match status" value="1"/>
</dbReference>
<dbReference type="InterPro" id="IPR023753">
    <property type="entry name" value="FAD/NAD-binding_dom"/>
</dbReference>
<dbReference type="EMBL" id="CP002606">
    <property type="protein sequence ID" value="AEA33356.1"/>
    <property type="molecule type" value="Genomic_DNA"/>
</dbReference>
<dbReference type="eggNOG" id="COG0446">
    <property type="taxonomic scope" value="Bacteria"/>
</dbReference>
<name>F2LTN1_HIPMA</name>
<dbReference type="Pfam" id="PF00724">
    <property type="entry name" value="Oxidored_FMN"/>
    <property type="match status" value="1"/>
</dbReference>
<comment type="cofactor">
    <cofactor evidence="2">
        <name>[4Fe-4S] cluster</name>
        <dbReference type="ChEBI" id="CHEBI:49883"/>
    </cofactor>
</comment>
<protein>
    <submittedName>
        <fullName evidence="12">2,4-dienoyl-CoA reductase (NADPH)</fullName>
        <ecNumber evidence="12">1.3.1.34</ecNumber>
    </submittedName>
</protein>
<evidence type="ECO:0000256" key="1">
    <source>
        <dbReference type="ARBA" id="ARBA00001917"/>
    </source>
</evidence>
<evidence type="ECO:0000256" key="5">
    <source>
        <dbReference type="ARBA" id="ARBA00022643"/>
    </source>
</evidence>
<accession>F2LTN1</accession>
<feature type="domain" description="FAD/NAD(P)-binding" evidence="11">
    <location>
        <begin position="374"/>
        <end position="595"/>
    </location>
</feature>
<dbReference type="FunCoup" id="F2LTN1">
    <property type="interactions" value="29"/>
</dbReference>
<comment type="similarity">
    <text evidence="3">In the N-terminal section; belongs to the NADH:flavin oxidoreductase/NADH oxidase family.</text>
</comment>
<organism evidence="12 13">
    <name type="scientific">Hippea maritima (strain ATCC 700847 / DSM 10411 / MH2)</name>
    <dbReference type="NCBI Taxonomy" id="760142"/>
    <lineage>
        <taxon>Bacteria</taxon>
        <taxon>Pseudomonadati</taxon>
        <taxon>Campylobacterota</taxon>
        <taxon>Desulfurellia</taxon>
        <taxon>Desulfurellales</taxon>
        <taxon>Hippeaceae</taxon>
        <taxon>Hippea</taxon>
    </lineage>
</organism>
<dbReference type="PRINTS" id="PR00368">
    <property type="entry name" value="FADPNR"/>
</dbReference>
<dbReference type="HOGENOM" id="CLU_012153_1_1_7"/>
<reference evidence="12 13" key="1">
    <citation type="journal article" date="2011" name="Stand. Genomic Sci.">
        <title>Complete genome sequence of the thermophilic sulfur-reducer Hippea maritima type strain (MH(2)).</title>
        <authorList>
            <person name="Huntemann M."/>
            <person name="Lu M."/>
            <person name="Nolan M."/>
            <person name="Lapidus A."/>
            <person name="Lucas S."/>
            <person name="Hammon N."/>
            <person name="Deshpande S."/>
            <person name="Cheng J.F."/>
            <person name="Tapia R."/>
            <person name="Han C."/>
            <person name="Goodwin L."/>
            <person name="Pitluck S."/>
            <person name="Liolios K."/>
            <person name="Pagani I."/>
            <person name="Ivanova N."/>
            <person name="Ovchinikova G."/>
            <person name="Pati A."/>
            <person name="Chen A."/>
            <person name="Palaniappan K."/>
            <person name="Land M."/>
            <person name="Hauser L."/>
            <person name="Jeffries C.D."/>
            <person name="Detter J.C."/>
            <person name="Brambilla E.M."/>
            <person name="Rohde M."/>
            <person name="Spring S."/>
            <person name="Goker M."/>
            <person name="Woyke T."/>
            <person name="Bristow J."/>
            <person name="Eisen J.A."/>
            <person name="Markowitz V."/>
            <person name="Hugenholtz P."/>
            <person name="Kyrpides N.C."/>
            <person name="Klenk H.P."/>
            <person name="Mavromatis K."/>
        </authorList>
    </citation>
    <scope>NUCLEOTIDE SEQUENCE [LARGE SCALE GENOMIC DNA]</scope>
    <source>
        <strain evidence="13">ATCC 700847 / DSM 10411 / MH2</strain>
    </source>
</reference>
<keyword evidence="5" id="KW-0288">FMN</keyword>
<keyword evidence="13" id="KW-1185">Reference proteome</keyword>
<dbReference type="KEGG" id="hmr:Hipma_0380"/>
<dbReference type="OrthoDB" id="9784632at2"/>
<evidence type="ECO:0000313" key="12">
    <source>
        <dbReference type="EMBL" id="AEA33356.1"/>
    </source>
</evidence>
<dbReference type="Gene3D" id="3.50.50.60">
    <property type="entry name" value="FAD/NAD(P)-binding domain"/>
    <property type="match status" value="1"/>
</dbReference>
<dbReference type="EC" id="1.3.1.34" evidence="12"/>
<keyword evidence="7 12" id="KW-0560">Oxidoreductase</keyword>